<reference evidence="5" key="1">
    <citation type="submission" date="2020-10" db="EMBL/GenBank/DDBJ databases">
        <title>The Whole-Genome Sequence of Metschnikowia persimmonesis, a Novel Endophytic Yeast Species Isolated from Medicinal Plant Diospyros kaki Thumb.</title>
        <authorList>
            <person name="Rahmat E."/>
            <person name="Kang Y."/>
        </authorList>
    </citation>
    <scope>NUCLEOTIDE SEQUENCE</scope>
    <source>
        <strain evidence="5">KIOM G15050</strain>
    </source>
</reference>
<dbReference type="GO" id="GO:0005634">
    <property type="term" value="C:nucleus"/>
    <property type="evidence" value="ECO:0007669"/>
    <property type="project" value="TreeGrafter"/>
</dbReference>
<evidence type="ECO:0000313" key="5">
    <source>
        <dbReference type="EMBL" id="KAF8004284.1"/>
    </source>
</evidence>
<dbReference type="InterPro" id="IPR012677">
    <property type="entry name" value="Nucleotide-bd_a/b_plait_sf"/>
</dbReference>
<gene>
    <name evidence="5" type="ORF">HF325_001732</name>
</gene>
<evidence type="ECO:0000313" key="6">
    <source>
        <dbReference type="Proteomes" id="UP000649328"/>
    </source>
</evidence>
<dbReference type="Gene3D" id="3.30.70.330">
    <property type="match status" value="1"/>
</dbReference>
<dbReference type="OrthoDB" id="346839at2759"/>
<keyword evidence="1 2" id="KW-0694">RNA-binding</keyword>
<feature type="compositionally biased region" description="Basic residues" evidence="3">
    <location>
        <begin position="176"/>
        <end position="191"/>
    </location>
</feature>
<feature type="domain" description="RRM" evidence="4">
    <location>
        <begin position="56"/>
        <end position="143"/>
    </location>
</feature>
<feature type="compositionally biased region" description="Basic residues" evidence="3">
    <location>
        <begin position="17"/>
        <end position="30"/>
    </location>
</feature>
<name>A0A8H7GV52_9ASCO</name>
<feature type="region of interest" description="Disordered" evidence="3">
    <location>
        <begin position="17"/>
        <end position="42"/>
    </location>
</feature>
<proteinExistence type="predicted"/>
<dbReference type="AlphaFoldDB" id="A0A8H7GV52"/>
<organism evidence="5 6">
    <name type="scientific">Metschnikowia pulcherrima</name>
    <dbReference type="NCBI Taxonomy" id="27326"/>
    <lineage>
        <taxon>Eukaryota</taxon>
        <taxon>Fungi</taxon>
        <taxon>Dikarya</taxon>
        <taxon>Ascomycota</taxon>
        <taxon>Saccharomycotina</taxon>
        <taxon>Pichiomycetes</taxon>
        <taxon>Metschnikowiaceae</taxon>
        <taxon>Metschnikowia</taxon>
    </lineage>
</organism>
<evidence type="ECO:0000256" key="3">
    <source>
        <dbReference type="SAM" id="MobiDB-lite"/>
    </source>
</evidence>
<evidence type="ECO:0000259" key="4">
    <source>
        <dbReference type="PROSITE" id="PS50102"/>
    </source>
</evidence>
<evidence type="ECO:0000256" key="2">
    <source>
        <dbReference type="PROSITE-ProRule" id="PRU00176"/>
    </source>
</evidence>
<feature type="region of interest" description="Disordered" evidence="3">
    <location>
        <begin position="160"/>
        <end position="225"/>
    </location>
</feature>
<dbReference type="InterPro" id="IPR000504">
    <property type="entry name" value="RRM_dom"/>
</dbReference>
<dbReference type="Pfam" id="PF00076">
    <property type="entry name" value="RRM_1"/>
    <property type="match status" value="1"/>
</dbReference>
<dbReference type="SUPFAM" id="SSF54928">
    <property type="entry name" value="RNA-binding domain, RBD"/>
    <property type="match status" value="1"/>
</dbReference>
<dbReference type="InterPro" id="IPR051229">
    <property type="entry name" value="ALYREF_mRNA_export"/>
</dbReference>
<keyword evidence="6" id="KW-1185">Reference proteome</keyword>
<sequence>MSTALDKSLDDIISSSRKARKVANNKKKTVGKGVGKAQRKPAVAVKKAQKPATPRSAAVVAGVDLTYATKVVAHGLPKDLRQENIKIGGVQSVMMNYNEKGIFKGIATISFRSSKNAVKAVEKYNNAPIDGGASKLKLELVIDPSKRPLAARITANAAPAKEQVDRKSKLQEKKRLLQKKKKDLVKAKAVKAAKGIKQEKTGKPPKPEKKTAEQLDQEMADYFNN</sequence>
<feature type="compositionally biased region" description="Basic and acidic residues" evidence="3">
    <location>
        <begin position="162"/>
        <end position="175"/>
    </location>
</feature>
<dbReference type="PANTHER" id="PTHR19965:SF35">
    <property type="entry name" value="RNA ANNEALING PROTEIN YRA1"/>
    <property type="match status" value="1"/>
</dbReference>
<protein>
    <recommendedName>
        <fullName evidence="4">RRM domain-containing protein</fullName>
    </recommendedName>
</protein>
<dbReference type="PROSITE" id="PS50102">
    <property type="entry name" value="RRM"/>
    <property type="match status" value="1"/>
</dbReference>
<evidence type="ECO:0000256" key="1">
    <source>
        <dbReference type="ARBA" id="ARBA00022884"/>
    </source>
</evidence>
<feature type="compositionally biased region" description="Basic and acidic residues" evidence="3">
    <location>
        <begin position="196"/>
        <end position="213"/>
    </location>
</feature>
<dbReference type="EMBL" id="JACBPP010000002">
    <property type="protein sequence ID" value="KAF8004284.1"/>
    <property type="molecule type" value="Genomic_DNA"/>
</dbReference>
<dbReference type="Proteomes" id="UP000649328">
    <property type="component" value="Unassembled WGS sequence"/>
</dbReference>
<dbReference type="PANTHER" id="PTHR19965">
    <property type="entry name" value="RNA AND EXPORT FACTOR BINDING PROTEIN"/>
    <property type="match status" value="1"/>
</dbReference>
<accession>A0A8H7GV52</accession>
<dbReference type="GO" id="GO:0003729">
    <property type="term" value="F:mRNA binding"/>
    <property type="evidence" value="ECO:0007669"/>
    <property type="project" value="TreeGrafter"/>
</dbReference>
<dbReference type="InterPro" id="IPR035979">
    <property type="entry name" value="RBD_domain_sf"/>
</dbReference>
<comment type="caution">
    <text evidence="5">The sequence shown here is derived from an EMBL/GenBank/DDBJ whole genome shotgun (WGS) entry which is preliminary data.</text>
</comment>